<name>A0A0A8YPF6_ARUDO</name>
<proteinExistence type="predicted"/>
<dbReference type="EMBL" id="GBRH01269774">
    <property type="protein sequence ID" value="JAD28121.1"/>
    <property type="molecule type" value="Transcribed_RNA"/>
</dbReference>
<reference evidence="1" key="2">
    <citation type="journal article" date="2015" name="Data Brief">
        <title>Shoot transcriptome of the giant reed, Arundo donax.</title>
        <authorList>
            <person name="Barrero R.A."/>
            <person name="Guerrero F.D."/>
            <person name="Moolhuijzen P."/>
            <person name="Goolsby J.A."/>
            <person name="Tidwell J."/>
            <person name="Bellgard S.E."/>
            <person name="Bellgard M.I."/>
        </authorList>
    </citation>
    <scope>NUCLEOTIDE SEQUENCE</scope>
    <source>
        <tissue evidence="1">Shoot tissue taken approximately 20 cm above the soil surface</tissue>
    </source>
</reference>
<reference evidence="1" key="1">
    <citation type="submission" date="2014-09" db="EMBL/GenBank/DDBJ databases">
        <authorList>
            <person name="Magalhaes I.L.F."/>
            <person name="Oliveira U."/>
            <person name="Santos F.R."/>
            <person name="Vidigal T.H.D.A."/>
            <person name="Brescovit A.D."/>
            <person name="Santos A.J."/>
        </authorList>
    </citation>
    <scope>NUCLEOTIDE SEQUENCE</scope>
    <source>
        <tissue evidence="1">Shoot tissue taken approximately 20 cm above the soil surface</tissue>
    </source>
</reference>
<protein>
    <submittedName>
        <fullName evidence="1">Uncharacterized protein</fullName>
    </submittedName>
</protein>
<evidence type="ECO:0000313" key="1">
    <source>
        <dbReference type="EMBL" id="JAD28121.1"/>
    </source>
</evidence>
<dbReference type="AlphaFoldDB" id="A0A0A8YPF6"/>
<accession>A0A0A8YPF6</accession>
<organism evidence="1">
    <name type="scientific">Arundo donax</name>
    <name type="common">Giant reed</name>
    <name type="synonym">Donax arundinaceus</name>
    <dbReference type="NCBI Taxonomy" id="35708"/>
    <lineage>
        <taxon>Eukaryota</taxon>
        <taxon>Viridiplantae</taxon>
        <taxon>Streptophyta</taxon>
        <taxon>Embryophyta</taxon>
        <taxon>Tracheophyta</taxon>
        <taxon>Spermatophyta</taxon>
        <taxon>Magnoliopsida</taxon>
        <taxon>Liliopsida</taxon>
        <taxon>Poales</taxon>
        <taxon>Poaceae</taxon>
        <taxon>PACMAD clade</taxon>
        <taxon>Arundinoideae</taxon>
        <taxon>Arundineae</taxon>
        <taxon>Arundo</taxon>
    </lineage>
</organism>
<sequence>MTICARKSNCRVFLVEVNVGYERHKTSKET</sequence>